<dbReference type="InterPro" id="IPR016185">
    <property type="entry name" value="PreATP-grasp_dom_sf"/>
</dbReference>
<feature type="binding site" evidence="13">
    <location>
        <position position="469"/>
    </location>
    <ligand>
        <name>substrate</name>
    </ligand>
</feature>
<dbReference type="InterPro" id="IPR005615">
    <property type="entry name" value="Glutathione_synthase"/>
</dbReference>
<dbReference type="InterPro" id="IPR014042">
    <property type="entry name" value="Glutathione_synthase_a-hlx"/>
</dbReference>
<feature type="binding site" evidence="13">
    <location>
        <position position="444"/>
    </location>
    <ligand>
        <name>ATP</name>
        <dbReference type="ChEBI" id="CHEBI:30616"/>
    </ligand>
</feature>
<feature type="binding site" evidence="13">
    <location>
        <position position="238"/>
    </location>
    <ligand>
        <name>substrate</name>
    </ligand>
</feature>
<name>A0AAV7KID5_9METZ</name>
<evidence type="ECO:0000256" key="8">
    <source>
        <dbReference type="ARBA" id="ARBA00022741"/>
    </source>
</evidence>
<evidence type="ECO:0000259" key="15">
    <source>
        <dbReference type="Pfam" id="PF03199"/>
    </source>
</evidence>
<dbReference type="InterPro" id="IPR004887">
    <property type="entry name" value="GSH_synth_subst-bd"/>
</dbReference>
<keyword evidence="5 12" id="KW-0436">Ligase</keyword>
<protein>
    <recommendedName>
        <fullName evidence="4 12">Glutathione synthetase</fullName>
        <shortName evidence="12">GSH-S</shortName>
        <ecNumber evidence="3 12">6.3.2.3</ecNumber>
    </recommendedName>
</protein>
<comment type="similarity">
    <text evidence="2 12">Belongs to the eukaryotic GSH synthase family.</text>
</comment>
<keyword evidence="10 12" id="KW-0460">Magnesium</keyword>
<feature type="binding site" evidence="13">
    <location>
        <begin position="383"/>
        <end position="392"/>
    </location>
    <ligand>
        <name>ATP</name>
        <dbReference type="ChEBI" id="CHEBI:30616"/>
    </ligand>
</feature>
<comment type="pathway">
    <text evidence="1 12">Sulfur metabolism; glutathione biosynthesis; glutathione from L-cysteine and L-glutamate: step 2/2.</text>
</comment>
<dbReference type="GO" id="GO:0000287">
    <property type="term" value="F:magnesium ion binding"/>
    <property type="evidence" value="ECO:0007669"/>
    <property type="project" value="UniProtKB-UniRule"/>
</dbReference>
<keyword evidence="7 12" id="KW-0479">Metal-binding</keyword>
<dbReference type="GO" id="GO:0004363">
    <property type="term" value="F:glutathione synthase activity"/>
    <property type="evidence" value="ECO:0007669"/>
    <property type="project" value="UniProtKB-UniRule"/>
</dbReference>
<dbReference type="GO" id="GO:0005524">
    <property type="term" value="F:ATP binding"/>
    <property type="evidence" value="ECO:0007669"/>
    <property type="project" value="UniProtKB-UniRule"/>
</dbReference>
<dbReference type="SUPFAM" id="SSF56059">
    <property type="entry name" value="Glutathione synthetase ATP-binding domain-like"/>
    <property type="match status" value="1"/>
</dbReference>
<dbReference type="PANTHER" id="PTHR11130:SF0">
    <property type="entry name" value="GLUTATHIONE SYNTHETASE"/>
    <property type="match status" value="1"/>
</dbReference>
<dbReference type="Pfam" id="PF03199">
    <property type="entry name" value="GSH_synthase"/>
    <property type="match status" value="1"/>
</dbReference>
<dbReference type="Gene3D" id="3.30.1490.80">
    <property type="match status" value="1"/>
</dbReference>
<evidence type="ECO:0000313" key="17">
    <source>
        <dbReference type="Proteomes" id="UP001165289"/>
    </source>
</evidence>
<accession>A0AAV7KID5</accession>
<evidence type="ECO:0000256" key="1">
    <source>
        <dbReference type="ARBA" id="ARBA00004965"/>
    </source>
</evidence>
<gene>
    <name evidence="16" type="ORF">LOD99_14060</name>
</gene>
<evidence type="ECO:0000256" key="12">
    <source>
        <dbReference type="PIRNR" id="PIRNR001558"/>
    </source>
</evidence>
<evidence type="ECO:0000256" key="5">
    <source>
        <dbReference type="ARBA" id="ARBA00022598"/>
    </source>
</evidence>
<dbReference type="PANTHER" id="PTHR11130">
    <property type="entry name" value="GLUTATHIONE SYNTHETASE"/>
    <property type="match status" value="1"/>
</dbReference>
<evidence type="ECO:0000256" key="7">
    <source>
        <dbReference type="ARBA" id="ARBA00022723"/>
    </source>
</evidence>
<keyword evidence="6 12" id="KW-0317">Glutathione biosynthesis</keyword>
<comment type="cofactor">
    <cofactor evidence="12 14">
        <name>Mg(2+)</name>
        <dbReference type="ChEBI" id="CHEBI:18420"/>
    </cofactor>
    <text evidence="12 14">Binds 1 Mg(2+) ion per subunit.</text>
</comment>
<feature type="binding site" evidence="13">
    <location>
        <position position="325"/>
    </location>
    <ligand>
        <name>ATP</name>
        <dbReference type="ChEBI" id="CHEBI:30616"/>
    </ligand>
</feature>
<dbReference type="InterPro" id="IPR014049">
    <property type="entry name" value="Glutathione_synthase_N_euk"/>
</dbReference>
<reference evidence="16 17" key="1">
    <citation type="journal article" date="2023" name="BMC Biol.">
        <title>The compact genome of the sponge Oopsacas minuta (Hexactinellida) is lacking key metazoan core genes.</title>
        <authorList>
            <person name="Santini S."/>
            <person name="Schenkelaars Q."/>
            <person name="Jourda C."/>
            <person name="Duchesne M."/>
            <person name="Belahbib H."/>
            <person name="Rocher C."/>
            <person name="Selva M."/>
            <person name="Riesgo A."/>
            <person name="Vervoort M."/>
            <person name="Leys S.P."/>
            <person name="Kodjabachian L."/>
            <person name="Le Bivic A."/>
            <person name="Borchiellini C."/>
            <person name="Claverie J.M."/>
            <person name="Renard E."/>
        </authorList>
    </citation>
    <scope>NUCLEOTIDE SEQUENCE [LARGE SCALE GENOMIC DNA]</scope>
    <source>
        <strain evidence="16">SPO-2</strain>
    </source>
</reference>
<dbReference type="GO" id="GO:0005829">
    <property type="term" value="C:cytosol"/>
    <property type="evidence" value="ECO:0007669"/>
    <property type="project" value="TreeGrafter"/>
</dbReference>
<evidence type="ECO:0000256" key="2">
    <source>
        <dbReference type="ARBA" id="ARBA00010385"/>
    </source>
</evidence>
<dbReference type="InterPro" id="IPR037013">
    <property type="entry name" value="GSH-S_sub-bd_sf"/>
</dbReference>
<evidence type="ECO:0000256" key="13">
    <source>
        <dbReference type="PIRSR" id="PIRSR001558-1"/>
    </source>
</evidence>
<evidence type="ECO:0000256" key="11">
    <source>
        <dbReference type="ARBA" id="ARBA00048871"/>
    </source>
</evidence>
<dbReference type="Gene3D" id="3.30.1490.50">
    <property type="match status" value="1"/>
</dbReference>
<proteinExistence type="inferred from homology"/>
<feature type="binding site" evidence="13">
    <location>
        <position position="477"/>
    </location>
    <ligand>
        <name>ATP</name>
        <dbReference type="ChEBI" id="CHEBI:30616"/>
    </ligand>
</feature>
<evidence type="ECO:0000313" key="16">
    <source>
        <dbReference type="EMBL" id="KAI6660475.1"/>
    </source>
</evidence>
<evidence type="ECO:0000256" key="6">
    <source>
        <dbReference type="ARBA" id="ARBA00022684"/>
    </source>
</evidence>
<sequence length="493" mass="56464">MADWNIFNLQQIEATKFKDFVKLSRFYASSPVGLMMYRTAVDTSTKFSSQPLPFTLLPSPFPKGQFQEALDLQTHFNTLIHECTLDHEFLLEALEEPAQTDLFISKLLHLLKECKPYTSKKRVFLNMIRNDYMLHPSTTPEQIKFDLKQVEINTIAAGFVNIGPRANALHKFTLNYYQELTHSRDNIVLPENKADELSALAMATAYNKYCEVYNAAKSNTIILFIVVSEEKEYNVFDQRPIEVRLFEEHRIRVRRLTLQSLIDKVTIGDKQELRVDGEEIAVAYFRSGYNEKFYPTEKEWKVRTIIEQSNTVCVPSIAAHLATFKSIQQKLCEAGAVEKYIKDPNIVKRIRDTFAEQIALDGSKKAQDTIALVRKNPKLYVLKPNKEGGGNNYFDDDILPVIKAIENTDEMKNHILMQRLNPPDLQMCLVNPNKEAYLTKGNSELGIFGYYVKVDDKVEMNVEGGHVLRSKDQKDNECGISTGIGYVDSPYLV</sequence>
<keyword evidence="8 12" id="KW-0547">Nucleotide-binding</keyword>
<dbReference type="GO" id="GO:0043295">
    <property type="term" value="F:glutathione binding"/>
    <property type="evidence" value="ECO:0007669"/>
    <property type="project" value="UniProtKB-UniRule"/>
</dbReference>
<dbReference type="EC" id="6.3.2.3" evidence="3 12"/>
<dbReference type="AlphaFoldDB" id="A0AAV7KID5"/>
<evidence type="ECO:0000256" key="4">
    <source>
        <dbReference type="ARBA" id="ARBA00020821"/>
    </source>
</evidence>
<dbReference type="Gene3D" id="3.30.470.20">
    <property type="entry name" value="ATP-grasp fold, B domain"/>
    <property type="match status" value="1"/>
</dbReference>
<dbReference type="InterPro" id="IPR014709">
    <property type="entry name" value="Glutathione_synthase_C_euk"/>
</dbReference>
<dbReference type="EMBL" id="JAKMXF010000033">
    <property type="protein sequence ID" value="KAI6660475.1"/>
    <property type="molecule type" value="Genomic_DNA"/>
</dbReference>
<dbReference type="Gene3D" id="1.10.1080.10">
    <property type="entry name" value="Glutathione Synthetase, Chain A, domain 3"/>
    <property type="match status" value="1"/>
</dbReference>
<keyword evidence="9 12" id="KW-0067">ATP-binding</keyword>
<comment type="catalytic activity">
    <reaction evidence="11">
        <text>gamma-L-glutamyl-L-cysteine + glycine + ATP = glutathione + ADP + phosphate + H(+)</text>
        <dbReference type="Rhea" id="RHEA:13557"/>
        <dbReference type="ChEBI" id="CHEBI:15378"/>
        <dbReference type="ChEBI" id="CHEBI:30616"/>
        <dbReference type="ChEBI" id="CHEBI:43474"/>
        <dbReference type="ChEBI" id="CHEBI:57305"/>
        <dbReference type="ChEBI" id="CHEBI:57925"/>
        <dbReference type="ChEBI" id="CHEBI:58173"/>
        <dbReference type="ChEBI" id="CHEBI:456216"/>
        <dbReference type="EC" id="6.3.2.3"/>
    </reaction>
    <physiologicalReaction direction="left-to-right" evidence="11">
        <dbReference type="Rhea" id="RHEA:13558"/>
    </physiologicalReaction>
</comment>
<dbReference type="SUPFAM" id="SSF52440">
    <property type="entry name" value="PreATP-grasp domain"/>
    <property type="match status" value="1"/>
</dbReference>
<feature type="domain" description="Glutathione synthase substrate-binding" evidence="15">
    <location>
        <begin position="221"/>
        <end position="322"/>
    </location>
</feature>
<dbReference type="Gene3D" id="3.40.50.1760">
    <property type="entry name" value="Glutathione synthase, substrate-binding domain superfamily, eukaryotic"/>
    <property type="match status" value="1"/>
</dbReference>
<evidence type="ECO:0000256" key="14">
    <source>
        <dbReference type="PIRSR" id="PIRSR001558-2"/>
    </source>
</evidence>
<evidence type="ECO:0000256" key="3">
    <source>
        <dbReference type="ARBA" id="ARBA00012214"/>
    </source>
</evidence>
<dbReference type="Proteomes" id="UP001165289">
    <property type="component" value="Unassembled WGS sequence"/>
</dbReference>
<dbReference type="NCBIfam" id="TIGR01986">
    <property type="entry name" value="glut_syn_euk"/>
    <property type="match status" value="1"/>
</dbReference>
<comment type="caution">
    <text evidence="16">The sequence shown here is derived from an EMBL/GenBank/DDBJ whole genome shotgun (WGS) entry which is preliminary data.</text>
</comment>
<feature type="binding site" evidence="13">
    <location>
        <position position="471"/>
    </location>
    <ligand>
        <name>ATP</name>
        <dbReference type="ChEBI" id="CHEBI:30616"/>
    </ligand>
</feature>
<dbReference type="PIRSF" id="PIRSF001558">
    <property type="entry name" value="GSHase"/>
    <property type="match status" value="1"/>
</dbReference>
<evidence type="ECO:0000256" key="10">
    <source>
        <dbReference type="ARBA" id="ARBA00022842"/>
    </source>
</evidence>
<evidence type="ECO:0000256" key="9">
    <source>
        <dbReference type="ARBA" id="ARBA00022840"/>
    </source>
</evidence>
<organism evidence="16 17">
    <name type="scientific">Oopsacas minuta</name>
    <dbReference type="NCBI Taxonomy" id="111878"/>
    <lineage>
        <taxon>Eukaryota</taxon>
        <taxon>Metazoa</taxon>
        <taxon>Porifera</taxon>
        <taxon>Hexactinellida</taxon>
        <taxon>Hexasterophora</taxon>
        <taxon>Lyssacinosida</taxon>
        <taxon>Leucopsacidae</taxon>
        <taxon>Oopsacas</taxon>
    </lineage>
</organism>
<dbReference type="Pfam" id="PF03917">
    <property type="entry name" value="GSH_synth_ATP"/>
    <property type="match status" value="1"/>
</dbReference>
<keyword evidence="17" id="KW-1185">Reference proteome</keyword>
<feature type="binding site" evidence="14">
    <location>
        <position position="387"/>
    </location>
    <ligand>
        <name>Mg(2+)</name>
        <dbReference type="ChEBI" id="CHEBI:18420"/>
    </ligand>
</feature>